<dbReference type="EMBL" id="KZ819607">
    <property type="protein sequence ID" value="PWN31716.1"/>
    <property type="molecule type" value="Genomic_DNA"/>
</dbReference>
<dbReference type="GeneID" id="37021480"/>
<comment type="similarity">
    <text evidence="2">Belongs to the major facilitator superfamily. Monocarboxylate porter (TC 2.A.1.13) family.</text>
</comment>
<accession>A0A316V2D8</accession>
<feature type="transmembrane region" description="Helical" evidence="4">
    <location>
        <begin position="374"/>
        <end position="396"/>
    </location>
</feature>
<keyword evidence="4" id="KW-0812">Transmembrane</keyword>
<dbReference type="SUPFAM" id="SSF103473">
    <property type="entry name" value="MFS general substrate transporter"/>
    <property type="match status" value="1"/>
</dbReference>
<dbReference type="PANTHER" id="PTHR11360">
    <property type="entry name" value="MONOCARBOXYLATE TRANSPORTER"/>
    <property type="match status" value="1"/>
</dbReference>
<evidence type="ECO:0000259" key="5">
    <source>
        <dbReference type="PROSITE" id="PS50850"/>
    </source>
</evidence>
<feature type="region of interest" description="Disordered" evidence="3">
    <location>
        <begin position="299"/>
        <end position="318"/>
    </location>
</feature>
<feature type="transmembrane region" description="Helical" evidence="4">
    <location>
        <begin position="240"/>
        <end position="259"/>
    </location>
</feature>
<dbReference type="OrthoDB" id="2213137at2759"/>
<feature type="transmembrane region" description="Helical" evidence="4">
    <location>
        <begin position="271"/>
        <end position="291"/>
    </location>
</feature>
<evidence type="ECO:0000256" key="3">
    <source>
        <dbReference type="SAM" id="MobiDB-lite"/>
    </source>
</evidence>
<dbReference type="InterPro" id="IPR011701">
    <property type="entry name" value="MFS"/>
</dbReference>
<dbReference type="GO" id="GO:0016020">
    <property type="term" value="C:membrane"/>
    <property type="evidence" value="ECO:0007669"/>
    <property type="project" value="UniProtKB-SubCell"/>
</dbReference>
<sequence length="555" mass="58959">MTDNRSSSSIEIRLEDGDQAIQLTTLKGSVETAIQDKNANTTEERSDDESRPASINEGPSIQTPALSSRVPSLHGSESILNAYAEPTSSGTPSFVTQLPPVDKGRQAWTFLAVATLLECLIWGMGNSYGAFQDYHLYNKQSPLYGSSSAATAAAGTLITAGQYFAPFLFLGILNAFPHRIKLFQAITLSASAIGLVGASFHPNVASVTLLQGFLSGWSGGAFYTPAMLWLPQWFDQKRGFATGMIFVGSGIGGVVWPFALNYLLEGVGFEWTLRALAILQLILGATIAFFLRPRLPVQRPTTQNDPSSTAGSRHDASRRRRNILRSVLPSHNKILHSPLGIASLAAQFMQNAALMSVSYYIAPYASSLGLRGTIPTALLATFNAAAAISYCIIGILCDTLPHIVLVLLLSATGSLLVGLLLGFAKTLGPLIAFAILFGLFNGGFSTTMSPMAREMAKAGETEHSAVFLELMSWRGLGGVAGPLISSVLYKSHISAAQSQNDSGQIWGDNAAYGSHGLGPVILFSTALSAVVAFTALGMIPLRKAVLKPRQPMPSS</sequence>
<dbReference type="AlphaFoldDB" id="A0A316V2D8"/>
<evidence type="ECO:0000313" key="7">
    <source>
        <dbReference type="Proteomes" id="UP000245771"/>
    </source>
</evidence>
<feature type="compositionally biased region" description="Polar residues" evidence="3">
    <location>
        <begin position="57"/>
        <end position="70"/>
    </location>
</feature>
<comment type="subcellular location">
    <subcellularLocation>
        <location evidence="1">Membrane</location>
        <topology evidence="1">Multi-pass membrane protein</topology>
    </subcellularLocation>
</comment>
<keyword evidence="4" id="KW-0472">Membrane</keyword>
<keyword evidence="7" id="KW-1185">Reference proteome</keyword>
<feature type="transmembrane region" description="Helical" evidence="4">
    <location>
        <begin position="520"/>
        <end position="541"/>
    </location>
</feature>
<name>A0A316V2D8_9BASI</name>
<dbReference type="InterPro" id="IPR050327">
    <property type="entry name" value="Proton-linked_MCT"/>
</dbReference>
<protein>
    <submittedName>
        <fullName evidence="6">MFS general substrate transporter</fullName>
    </submittedName>
</protein>
<organism evidence="6 7">
    <name type="scientific">Meira miltonrushii</name>
    <dbReference type="NCBI Taxonomy" id="1280837"/>
    <lineage>
        <taxon>Eukaryota</taxon>
        <taxon>Fungi</taxon>
        <taxon>Dikarya</taxon>
        <taxon>Basidiomycota</taxon>
        <taxon>Ustilaginomycotina</taxon>
        <taxon>Exobasidiomycetes</taxon>
        <taxon>Exobasidiales</taxon>
        <taxon>Brachybasidiaceae</taxon>
        <taxon>Meira</taxon>
    </lineage>
</organism>
<dbReference type="InParanoid" id="A0A316V2D8"/>
<feature type="compositionally biased region" description="Polar residues" evidence="3">
    <location>
        <begin position="299"/>
        <end position="311"/>
    </location>
</feature>
<dbReference type="GO" id="GO:0022857">
    <property type="term" value="F:transmembrane transporter activity"/>
    <property type="evidence" value="ECO:0007669"/>
    <property type="project" value="InterPro"/>
</dbReference>
<dbReference type="Pfam" id="PF07690">
    <property type="entry name" value="MFS_1"/>
    <property type="match status" value="1"/>
</dbReference>
<feature type="transmembrane region" description="Helical" evidence="4">
    <location>
        <begin position="403"/>
        <end position="424"/>
    </location>
</feature>
<reference evidence="6 7" key="1">
    <citation type="journal article" date="2018" name="Mol. Biol. Evol.">
        <title>Broad Genomic Sampling Reveals a Smut Pathogenic Ancestry of the Fungal Clade Ustilaginomycotina.</title>
        <authorList>
            <person name="Kijpornyongpan T."/>
            <person name="Mondo S.J."/>
            <person name="Barry K."/>
            <person name="Sandor L."/>
            <person name="Lee J."/>
            <person name="Lipzen A."/>
            <person name="Pangilinan J."/>
            <person name="LaButti K."/>
            <person name="Hainaut M."/>
            <person name="Henrissat B."/>
            <person name="Grigoriev I.V."/>
            <person name="Spatafora J.W."/>
            <person name="Aime M.C."/>
        </authorList>
    </citation>
    <scope>NUCLEOTIDE SEQUENCE [LARGE SCALE GENOMIC DNA]</scope>
    <source>
        <strain evidence="6 7">MCA 3882</strain>
    </source>
</reference>
<evidence type="ECO:0000256" key="2">
    <source>
        <dbReference type="ARBA" id="ARBA00006727"/>
    </source>
</evidence>
<dbReference type="Proteomes" id="UP000245771">
    <property type="component" value="Unassembled WGS sequence"/>
</dbReference>
<feature type="transmembrane region" description="Helical" evidence="4">
    <location>
        <begin position="149"/>
        <end position="170"/>
    </location>
</feature>
<feature type="transmembrane region" description="Helical" evidence="4">
    <location>
        <begin position="207"/>
        <end position="228"/>
    </location>
</feature>
<feature type="compositionally biased region" description="Basic and acidic residues" evidence="3">
    <location>
        <begin position="42"/>
        <end position="51"/>
    </location>
</feature>
<evidence type="ECO:0000256" key="1">
    <source>
        <dbReference type="ARBA" id="ARBA00004141"/>
    </source>
</evidence>
<dbReference type="Gene3D" id="1.20.1250.20">
    <property type="entry name" value="MFS general substrate transporter like domains"/>
    <property type="match status" value="2"/>
</dbReference>
<feature type="domain" description="Major facilitator superfamily (MFS) profile" evidence="5">
    <location>
        <begin position="111"/>
        <end position="543"/>
    </location>
</feature>
<feature type="transmembrane region" description="Helical" evidence="4">
    <location>
        <begin position="107"/>
        <end position="129"/>
    </location>
</feature>
<gene>
    <name evidence="6" type="ORF">FA14DRAFT_162632</name>
</gene>
<feature type="transmembrane region" description="Helical" evidence="4">
    <location>
        <begin position="430"/>
        <end position="452"/>
    </location>
</feature>
<dbReference type="RefSeq" id="XP_025352018.1">
    <property type="nucleotide sequence ID" value="XM_025499699.1"/>
</dbReference>
<evidence type="ECO:0000256" key="4">
    <source>
        <dbReference type="SAM" id="Phobius"/>
    </source>
</evidence>
<keyword evidence="4" id="KW-1133">Transmembrane helix</keyword>
<feature type="transmembrane region" description="Helical" evidence="4">
    <location>
        <begin position="182"/>
        <end position="201"/>
    </location>
</feature>
<dbReference type="InterPro" id="IPR020846">
    <property type="entry name" value="MFS_dom"/>
</dbReference>
<dbReference type="PROSITE" id="PS50850">
    <property type="entry name" value="MFS"/>
    <property type="match status" value="1"/>
</dbReference>
<dbReference type="PANTHER" id="PTHR11360:SF287">
    <property type="entry name" value="MFS MONOCARBOXYLATE TRANSPORTER"/>
    <property type="match status" value="1"/>
</dbReference>
<feature type="region of interest" description="Disordered" evidence="3">
    <location>
        <begin position="30"/>
        <end position="71"/>
    </location>
</feature>
<proteinExistence type="inferred from homology"/>
<dbReference type="InterPro" id="IPR036259">
    <property type="entry name" value="MFS_trans_sf"/>
</dbReference>
<evidence type="ECO:0000313" key="6">
    <source>
        <dbReference type="EMBL" id="PWN31716.1"/>
    </source>
</evidence>